<accession>A0A2I1SRT6</accession>
<dbReference type="InterPro" id="IPR003352">
    <property type="entry name" value="PTS_EIIC"/>
</dbReference>
<keyword evidence="4 8" id="KW-0762">Sugar transport</keyword>
<dbReference type="Pfam" id="PF02378">
    <property type="entry name" value="PTS_EIIC"/>
    <property type="match status" value="1"/>
</dbReference>
<evidence type="ECO:0000256" key="8">
    <source>
        <dbReference type="PIRNR" id="PIRNR006351"/>
    </source>
</evidence>
<dbReference type="PIRSF" id="PIRSF006351">
    <property type="entry name" value="PTS_EIIC-Cellobiose"/>
    <property type="match status" value="1"/>
</dbReference>
<feature type="transmembrane region" description="Helical" evidence="9">
    <location>
        <begin position="343"/>
        <end position="367"/>
    </location>
</feature>
<comment type="caution">
    <text evidence="12">The sequence shown here is derived from an EMBL/GenBank/DDBJ whole genome shotgun (WGS) entry which is preliminary data.</text>
</comment>
<feature type="transmembrane region" description="Helical" evidence="9">
    <location>
        <begin position="77"/>
        <end position="96"/>
    </location>
</feature>
<feature type="domain" description="PTS EIIC type-3" evidence="10">
    <location>
        <begin position="8"/>
        <end position="418"/>
    </location>
</feature>
<feature type="transmembrane region" description="Helical" evidence="9">
    <location>
        <begin position="108"/>
        <end position="127"/>
    </location>
</feature>
<dbReference type="RefSeq" id="WP_003617164.1">
    <property type="nucleotide sequence ID" value="NZ_BNHR01000013.1"/>
</dbReference>
<evidence type="ECO:0000256" key="9">
    <source>
        <dbReference type="SAM" id="Phobius"/>
    </source>
</evidence>
<dbReference type="AlphaFoldDB" id="A0A2I1SRT6"/>
<reference evidence="12 13" key="1">
    <citation type="submission" date="2019-01" db="EMBL/GenBank/DDBJ databases">
        <title>Colonization of the human gut by bovine bacteria present in Parmesan cheese.</title>
        <authorList>
            <person name="Lugli G.A."/>
            <person name="Milani C."/>
        </authorList>
    </citation>
    <scope>NUCLEOTIDE SEQUENCE [LARGE SCALE GENOMIC DNA]</scope>
    <source>
        <strain evidence="12 13">LDELB18P1</strain>
    </source>
</reference>
<comment type="subcellular location">
    <subcellularLocation>
        <location evidence="1">Cell membrane</location>
        <topology evidence="1">Multi-pass membrane protein</topology>
    </subcellularLocation>
</comment>
<dbReference type="NCBIfam" id="TIGR00410">
    <property type="entry name" value="lacE"/>
    <property type="match status" value="1"/>
</dbReference>
<evidence type="ECO:0000256" key="3">
    <source>
        <dbReference type="ARBA" id="ARBA00022475"/>
    </source>
</evidence>
<evidence type="ECO:0000256" key="5">
    <source>
        <dbReference type="ARBA" id="ARBA00022692"/>
    </source>
</evidence>
<evidence type="ECO:0000256" key="6">
    <source>
        <dbReference type="ARBA" id="ARBA00022989"/>
    </source>
</evidence>
<feature type="transmembrane region" description="Helical" evidence="9">
    <location>
        <begin position="293"/>
        <end position="313"/>
    </location>
</feature>
<dbReference type="GO" id="GO:0009401">
    <property type="term" value="P:phosphoenolpyruvate-dependent sugar phosphotransferase system"/>
    <property type="evidence" value="ECO:0007669"/>
    <property type="project" value="InterPro"/>
</dbReference>
<keyword evidence="7 8" id="KW-0472">Membrane</keyword>
<sequence>MNSVIDWLERHLLPLANNLASVRWLVALRDAFISTLPISLTGSVAILIKSLIIAANRNWGWHVFYQLMQPSISICNFVWRGSVAMFALFFVLSWGYQLAKACEVDPLAGAMTALCSFMMSIANYSYLMQGNKRIKLDQAFNIKQLSTTGMFTAILFGGLGVALYILGVKARLGLHIQTAMPPAQIAAFEAAIPVMLALFIVGGLNYLFQTITGQYFGDWILEIIQLPLLKLGQGFIMVIAITALTQLFWFFGINGASALAPVVGSIWATAQNANLLAAANGHKIPYLWTNTSFVVFGVNGVCLPLVIAILLTSKRGDQRTLAKVALAPAVFNVNEPMLYGLPIILNPVCFLPFTLAPLANVSLAYLATKLGWINRVQASVPNIMPPVIGPYLVTNYDWRALVLSSVNLVIAVLIWLPFVKAADQIGQTDEPRLFFMPQY</sequence>
<dbReference type="Proteomes" id="UP001213083">
    <property type="component" value="Unassembled WGS sequence"/>
</dbReference>
<keyword evidence="3 8" id="KW-1003">Cell membrane</keyword>
<dbReference type="InterPro" id="IPR004796">
    <property type="entry name" value="PTS_IIC_cello"/>
</dbReference>
<dbReference type="EMBL" id="SETJ01000018">
    <property type="protein sequence ID" value="RZM17112.1"/>
    <property type="molecule type" value="Genomic_DNA"/>
</dbReference>
<dbReference type="GO" id="GO:1902815">
    <property type="term" value="P:N,N'-diacetylchitobiose import"/>
    <property type="evidence" value="ECO:0007669"/>
    <property type="project" value="TreeGrafter"/>
</dbReference>
<dbReference type="PROSITE" id="PS51105">
    <property type="entry name" value="PTS_EIIC_TYPE_3"/>
    <property type="match status" value="1"/>
</dbReference>
<feature type="transmembrane region" description="Helical" evidence="9">
    <location>
        <begin position="148"/>
        <end position="166"/>
    </location>
</feature>
<evidence type="ECO:0000256" key="1">
    <source>
        <dbReference type="ARBA" id="ARBA00004651"/>
    </source>
</evidence>
<feature type="transmembrane region" description="Helical" evidence="9">
    <location>
        <begin position="31"/>
        <end position="56"/>
    </location>
</feature>
<dbReference type="InterPro" id="IPR004501">
    <property type="entry name" value="PTS_EIIC_3"/>
</dbReference>
<dbReference type="GO" id="GO:0005886">
    <property type="term" value="C:plasma membrane"/>
    <property type="evidence" value="ECO:0007669"/>
    <property type="project" value="UniProtKB-SubCell"/>
</dbReference>
<dbReference type="Proteomes" id="UP000292818">
    <property type="component" value="Unassembled WGS sequence"/>
</dbReference>
<feature type="transmembrane region" description="Helical" evidence="9">
    <location>
        <begin position="398"/>
        <end position="418"/>
    </location>
</feature>
<reference evidence="11 14" key="2">
    <citation type="submission" date="2023-01" db="EMBL/GenBank/DDBJ databases">
        <title>Sequencing of the bacterial strains from artisanal fermented milk Matsoni.</title>
        <authorList>
            <person name="Rozman V."/>
            <person name="Accetto T."/>
            <person name="Bogovic Matijasic B."/>
        </authorList>
    </citation>
    <scope>NUCLEOTIDE SEQUENCE [LARGE SCALE GENOMIC DNA]</scope>
    <source>
        <strain evidence="11">Lbl143</strain>
        <strain evidence="14">lbl143</strain>
    </source>
</reference>
<evidence type="ECO:0000313" key="14">
    <source>
        <dbReference type="Proteomes" id="UP001213083"/>
    </source>
</evidence>
<organism evidence="12 13">
    <name type="scientific">Lactobacillus delbrueckii</name>
    <dbReference type="NCBI Taxonomy" id="1584"/>
    <lineage>
        <taxon>Bacteria</taxon>
        <taxon>Bacillati</taxon>
        <taxon>Bacillota</taxon>
        <taxon>Bacilli</taxon>
        <taxon>Lactobacillales</taxon>
        <taxon>Lactobacillaceae</taxon>
        <taxon>Lactobacillus</taxon>
    </lineage>
</organism>
<protein>
    <recommendedName>
        <fullName evidence="8">Permease IIC component</fullName>
    </recommendedName>
</protein>
<evidence type="ECO:0000256" key="4">
    <source>
        <dbReference type="ARBA" id="ARBA00022597"/>
    </source>
</evidence>
<comment type="function">
    <text evidence="8">The phosphoenolpyruvate-dependent sugar phosphotransferase system (PTS), a major carbohydrate active -transport system, catalyzes the phosphorylation of incoming sugar substrates concomitant with their translocation across the cell membrane.</text>
</comment>
<dbReference type="GO" id="GO:0008982">
    <property type="term" value="F:protein-N(PI)-phosphohistidine-sugar phosphotransferase activity"/>
    <property type="evidence" value="ECO:0007669"/>
    <property type="project" value="UniProtKB-UniRule"/>
</dbReference>
<name>A0A2I1SRT6_9LACO</name>
<keyword evidence="6 9" id="KW-1133">Transmembrane helix</keyword>
<evidence type="ECO:0000256" key="2">
    <source>
        <dbReference type="ARBA" id="ARBA00022448"/>
    </source>
</evidence>
<evidence type="ECO:0000313" key="12">
    <source>
        <dbReference type="EMBL" id="RZM17112.1"/>
    </source>
</evidence>
<dbReference type="InterPro" id="IPR051088">
    <property type="entry name" value="PTS_Sugar-EIIC/EIIB"/>
</dbReference>
<dbReference type="EMBL" id="JAQIEV010000012">
    <property type="protein sequence ID" value="MDA3782456.1"/>
    <property type="molecule type" value="Genomic_DNA"/>
</dbReference>
<keyword evidence="2 8" id="KW-0813">Transport</keyword>
<proteinExistence type="predicted"/>
<keyword evidence="5 9" id="KW-0812">Transmembrane</keyword>
<gene>
    <name evidence="12" type="ORF">LDELB18P1_0467</name>
    <name evidence="11" type="ORF">PF593_04735</name>
</gene>
<evidence type="ECO:0000256" key="7">
    <source>
        <dbReference type="ARBA" id="ARBA00023136"/>
    </source>
</evidence>
<dbReference type="PANTHER" id="PTHR33989">
    <property type="match status" value="1"/>
</dbReference>
<evidence type="ECO:0000259" key="10">
    <source>
        <dbReference type="PROSITE" id="PS51105"/>
    </source>
</evidence>
<evidence type="ECO:0000313" key="13">
    <source>
        <dbReference type="Proteomes" id="UP000292818"/>
    </source>
</evidence>
<dbReference type="PANTHER" id="PTHR33989:SF4">
    <property type="entry name" value="PTS SYSTEM N,N'-DIACETYLCHITOBIOSE-SPECIFIC EIIC COMPONENT"/>
    <property type="match status" value="1"/>
</dbReference>
<evidence type="ECO:0000313" key="11">
    <source>
        <dbReference type="EMBL" id="MDA3782456.1"/>
    </source>
</evidence>
<feature type="transmembrane region" description="Helical" evidence="9">
    <location>
        <begin position="186"/>
        <end position="208"/>
    </location>
</feature>